<evidence type="ECO:0000256" key="1">
    <source>
        <dbReference type="SAM" id="Phobius"/>
    </source>
</evidence>
<dbReference type="EMBL" id="UOEY01000123">
    <property type="protein sequence ID" value="VAW41403.1"/>
    <property type="molecule type" value="Genomic_DNA"/>
</dbReference>
<feature type="transmembrane region" description="Helical" evidence="1">
    <location>
        <begin position="113"/>
        <end position="136"/>
    </location>
</feature>
<accession>A0A3B0VM98</accession>
<reference evidence="2" key="1">
    <citation type="submission" date="2018-06" db="EMBL/GenBank/DDBJ databases">
        <authorList>
            <person name="Zhirakovskaya E."/>
        </authorList>
    </citation>
    <scope>NUCLEOTIDE SEQUENCE</scope>
</reference>
<name>A0A3B0VM98_9ZZZZ</name>
<dbReference type="AlphaFoldDB" id="A0A3B0VM98"/>
<gene>
    <name evidence="2" type="ORF">MNBD_DELTA04-254</name>
</gene>
<dbReference type="InterPro" id="IPR010406">
    <property type="entry name" value="DUF1003"/>
</dbReference>
<evidence type="ECO:0000313" key="2">
    <source>
        <dbReference type="EMBL" id="VAW41403.1"/>
    </source>
</evidence>
<organism evidence="2">
    <name type="scientific">hydrothermal vent metagenome</name>
    <dbReference type="NCBI Taxonomy" id="652676"/>
    <lineage>
        <taxon>unclassified sequences</taxon>
        <taxon>metagenomes</taxon>
        <taxon>ecological metagenomes</taxon>
    </lineage>
</organism>
<dbReference type="PANTHER" id="PTHR41386">
    <property type="entry name" value="INTEGRAL MEMBRANE PROTEIN-RELATED"/>
    <property type="match status" value="1"/>
</dbReference>
<protein>
    <submittedName>
        <fullName evidence="2">Acid-resistant locus arl7</fullName>
    </submittedName>
</protein>
<feature type="transmembrane region" description="Helical" evidence="1">
    <location>
        <begin position="148"/>
        <end position="171"/>
    </location>
</feature>
<keyword evidence="1" id="KW-0472">Membrane</keyword>
<keyword evidence="1" id="KW-1133">Transmembrane helix</keyword>
<sequence>MNREKKETSTCQVCHREKRKDELIPPNLVRESIQQFIKGEVRDWSDDGDICLSCLNTYRAKYVQRIMEKDLGELDSLEQEVVQSIHDNDILSENINEEYEERLCFGDRIADKVAAFGGSWSFILSFLMFMAIWIVGNSIMLVKQPFDPYPFILLNLMLSLVAALQAPVIMMSQNRQEKRDRLRAQNDYQVNLKAELEIRIILEKLDTLIHYQWLRFLETQQIQMDMLEEISSKSRRR</sequence>
<proteinExistence type="predicted"/>
<keyword evidence="1" id="KW-0812">Transmembrane</keyword>
<dbReference type="Pfam" id="PF06210">
    <property type="entry name" value="DUF1003"/>
    <property type="match status" value="1"/>
</dbReference>
<dbReference type="PANTHER" id="PTHR41386:SF1">
    <property type="entry name" value="MEMBRANE PROTEIN"/>
    <property type="match status" value="1"/>
</dbReference>